<comment type="caution">
    <text evidence="3">The sequence shown here is derived from an EMBL/GenBank/DDBJ whole genome shotgun (WGS) entry which is preliminary data.</text>
</comment>
<keyword evidence="3" id="KW-0808">Transferase</keyword>
<dbReference type="PANTHER" id="PTHR18895:SF74">
    <property type="entry name" value="MTRF1L RELEASE FACTOR GLUTAMINE METHYLTRANSFERASE"/>
    <property type="match status" value="1"/>
</dbReference>
<dbReference type="GO" id="GO:0008757">
    <property type="term" value="F:S-adenosylmethionine-dependent methyltransferase activity"/>
    <property type="evidence" value="ECO:0007669"/>
    <property type="project" value="UniProtKB-ARBA"/>
</dbReference>
<accession>A0A557ZU99</accession>
<dbReference type="AlphaFoldDB" id="A0A557ZU99"/>
<evidence type="ECO:0000313" key="3">
    <source>
        <dbReference type="EMBL" id="TVT15575.1"/>
    </source>
</evidence>
<reference evidence="3 4" key="1">
    <citation type="submission" date="2019-07" db="EMBL/GenBank/DDBJ databases">
        <title>New species of Amycolatopsis and Streptomyces.</title>
        <authorList>
            <person name="Duangmal K."/>
            <person name="Teo W.F.A."/>
            <person name="Lipun K."/>
        </authorList>
    </citation>
    <scope>NUCLEOTIDE SEQUENCE [LARGE SCALE GENOMIC DNA]</scope>
    <source>
        <strain evidence="3 4">JCM 30562</strain>
    </source>
</reference>
<dbReference type="InterPro" id="IPR002052">
    <property type="entry name" value="DNA_methylase_N6_adenine_CS"/>
</dbReference>
<dbReference type="Gene3D" id="3.40.50.150">
    <property type="entry name" value="Vaccinia Virus protein VP39"/>
    <property type="match status" value="1"/>
</dbReference>
<proteinExistence type="predicted"/>
<dbReference type="PANTHER" id="PTHR18895">
    <property type="entry name" value="HEMK METHYLTRANSFERASE"/>
    <property type="match status" value="1"/>
</dbReference>
<dbReference type="GO" id="GO:0003676">
    <property type="term" value="F:nucleic acid binding"/>
    <property type="evidence" value="ECO:0007669"/>
    <property type="project" value="InterPro"/>
</dbReference>
<dbReference type="InterPro" id="IPR007848">
    <property type="entry name" value="Small_mtfrase_dom"/>
</dbReference>
<keyword evidence="4" id="KW-1185">Reference proteome</keyword>
<dbReference type="Pfam" id="PF05175">
    <property type="entry name" value="MTS"/>
    <property type="match status" value="1"/>
</dbReference>
<name>A0A557ZU99_9PSEU</name>
<sequence>MLSPEDVDRIHRWHEEADRGSRDESPRTFSYLGHTLVVPPQVMPISGTSALLGEAVLEEVREDDRVLDMGTGSGVNAILAASRSRDVLAVDINPHALAAARDNAERNGVGDRVTVLHSDVFSAVKGRFDLIVFDPPFRWFAPRDLFEAAITDEDYRAMKAFFRDARAHLTPRGRLLVFFGTSGDLPFLKRLAAEAGFTSEVLGRQELTRDGWRVEYFTFRMS</sequence>
<evidence type="ECO:0000313" key="4">
    <source>
        <dbReference type="Proteomes" id="UP000318578"/>
    </source>
</evidence>
<gene>
    <name evidence="3" type="ORF">FNH06_35995</name>
</gene>
<dbReference type="GO" id="GO:0008170">
    <property type="term" value="F:N-methyltransferase activity"/>
    <property type="evidence" value="ECO:0007669"/>
    <property type="project" value="UniProtKB-ARBA"/>
</dbReference>
<dbReference type="EMBL" id="VJZA01000115">
    <property type="protein sequence ID" value="TVT15575.1"/>
    <property type="molecule type" value="Genomic_DNA"/>
</dbReference>
<dbReference type="OrthoDB" id="9800643at2"/>
<dbReference type="SUPFAM" id="SSF53335">
    <property type="entry name" value="S-adenosyl-L-methionine-dependent methyltransferases"/>
    <property type="match status" value="1"/>
</dbReference>
<dbReference type="GO" id="GO:0032259">
    <property type="term" value="P:methylation"/>
    <property type="evidence" value="ECO:0007669"/>
    <property type="project" value="UniProtKB-KW"/>
</dbReference>
<protein>
    <submittedName>
        <fullName evidence="3">Class I SAM-dependent methyltransferase</fullName>
    </submittedName>
</protein>
<feature type="region of interest" description="Disordered" evidence="1">
    <location>
        <begin position="1"/>
        <end position="26"/>
    </location>
</feature>
<dbReference type="InterPro" id="IPR050320">
    <property type="entry name" value="N5-glutamine_MTase"/>
</dbReference>
<evidence type="ECO:0000256" key="1">
    <source>
        <dbReference type="SAM" id="MobiDB-lite"/>
    </source>
</evidence>
<feature type="domain" description="Methyltransferase small" evidence="2">
    <location>
        <begin position="50"/>
        <end position="178"/>
    </location>
</feature>
<dbReference type="PROSITE" id="PS00092">
    <property type="entry name" value="N6_MTASE"/>
    <property type="match status" value="1"/>
</dbReference>
<organism evidence="3 4">
    <name type="scientific">Amycolatopsis acidiphila</name>
    <dbReference type="NCBI Taxonomy" id="715473"/>
    <lineage>
        <taxon>Bacteria</taxon>
        <taxon>Bacillati</taxon>
        <taxon>Actinomycetota</taxon>
        <taxon>Actinomycetes</taxon>
        <taxon>Pseudonocardiales</taxon>
        <taxon>Pseudonocardiaceae</taxon>
        <taxon>Amycolatopsis</taxon>
    </lineage>
</organism>
<dbReference type="InterPro" id="IPR029063">
    <property type="entry name" value="SAM-dependent_MTases_sf"/>
</dbReference>
<dbReference type="Proteomes" id="UP000318578">
    <property type="component" value="Unassembled WGS sequence"/>
</dbReference>
<dbReference type="CDD" id="cd02440">
    <property type="entry name" value="AdoMet_MTases"/>
    <property type="match status" value="1"/>
</dbReference>
<keyword evidence="3" id="KW-0489">Methyltransferase</keyword>
<evidence type="ECO:0000259" key="2">
    <source>
        <dbReference type="Pfam" id="PF05175"/>
    </source>
</evidence>